<gene>
    <name evidence="2" type="ORF">TRUGW13939_07586</name>
</gene>
<dbReference type="EMBL" id="CP055901">
    <property type="protein sequence ID" value="QKX60441.1"/>
    <property type="molecule type" value="Genomic_DNA"/>
</dbReference>
<dbReference type="Proteomes" id="UP000509510">
    <property type="component" value="Chromosome IV"/>
</dbReference>
<dbReference type="KEGG" id="trg:TRUGW13939_07586"/>
<evidence type="ECO:0000313" key="3">
    <source>
        <dbReference type="Proteomes" id="UP000509510"/>
    </source>
</evidence>
<dbReference type="AlphaFoldDB" id="A0A7H8R428"/>
<dbReference type="OrthoDB" id="10595735at2759"/>
<proteinExistence type="predicted"/>
<feature type="region of interest" description="Disordered" evidence="1">
    <location>
        <begin position="219"/>
        <end position="250"/>
    </location>
</feature>
<dbReference type="GeneID" id="55995077"/>
<keyword evidence="3" id="KW-1185">Reference proteome</keyword>
<dbReference type="RefSeq" id="XP_035346618.1">
    <property type="nucleotide sequence ID" value="XM_035490725.1"/>
</dbReference>
<name>A0A7H8R428_TALRU</name>
<sequence>MEVWKQILPAEEYNKYLDEGASVLSDMSTTLEELNDTYKEAWYQLGQNTRHDFEAYRQTKRYKELWSDVEKAAQNRAANLAKRAYAQNEIKRLWGDRGADFLTLNEAYGFTYKSRSLAKRVPDYGKAMKYLNRVLYQRRSRGGRNQKCSLIPGGTDLQNALELAEQFPDGVPALSTEELLHFGSGLEMSIGHNGMLTHGLTLTGIIGEENDSVTRLQTDTSGNATSQTPVSGLLPSTASVTQPLNSQQNDSIDGVMDNGCMCVMNEFLIMQIMRTLDALSSNWSLESQKRTFEIVRQNSRALRDITDQLSNGKRLACEDHTKKLATAIGLRAQSSYELRLE</sequence>
<evidence type="ECO:0000313" key="2">
    <source>
        <dbReference type="EMBL" id="QKX60441.1"/>
    </source>
</evidence>
<organism evidence="2 3">
    <name type="scientific">Talaromyces rugulosus</name>
    <name type="common">Penicillium rugulosum</name>
    <dbReference type="NCBI Taxonomy" id="121627"/>
    <lineage>
        <taxon>Eukaryota</taxon>
        <taxon>Fungi</taxon>
        <taxon>Dikarya</taxon>
        <taxon>Ascomycota</taxon>
        <taxon>Pezizomycotina</taxon>
        <taxon>Eurotiomycetes</taxon>
        <taxon>Eurotiomycetidae</taxon>
        <taxon>Eurotiales</taxon>
        <taxon>Trichocomaceae</taxon>
        <taxon>Talaromyces</taxon>
        <taxon>Talaromyces sect. Islandici</taxon>
    </lineage>
</organism>
<accession>A0A7H8R428</accession>
<protein>
    <submittedName>
        <fullName evidence="2">Uncharacterized protein</fullName>
    </submittedName>
</protein>
<reference evidence="3" key="1">
    <citation type="submission" date="2020-06" db="EMBL/GenBank/DDBJ databases">
        <title>A chromosome-scale genome assembly of Talaromyces rugulosus W13939.</title>
        <authorList>
            <person name="Wang B."/>
            <person name="Guo L."/>
            <person name="Ye K."/>
            <person name="Wang L."/>
        </authorList>
    </citation>
    <scope>NUCLEOTIDE SEQUENCE [LARGE SCALE GENOMIC DNA]</scope>
    <source>
        <strain evidence="3">W13939</strain>
    </source>
</reference>
<evidence type="ECO:0000256" key="1">
    <source>
        <dbReference type="SAM" id="MobiDB-lite"/>
    </source>
</evidence>